<dbReference type="EMBL" id="FNYY01000037">
    <property type="protein sequence ID" value="SEK11272.1"/>
    <property type="molecule type" value="Genomic_DNA"/>
</dbReference>
<reference evidence="3 4" key="1">
    <citation type="submission" date="2016-10" db="EMBL/GenBank/DDBJ databases">
        <authorList>
            <person name="Varghese N."/>
            <person name="Submissions S."/>
        </authorList>
    </citation>
    <scope>NUCLEOTIDE SEQUENCE [LARGE SCALE GENOMIC DNA]</scope>
    <source>
        <strain evidence="3 4">FF3</strain>
    </source>
</reference>
<dbReference type="Gene3D" id="3.90.550.10">
    <property type="entry name" value="Spore Coat Polysaccharide Biosynthesis Protein SpsA, Chain A"/>
    <property type="match status" value="1"/>
</dbReference>
<dbReference type="InterPro" id="IPR001173">
    <property type="entry name" value="Glyco_trans_2-like"/>
</dbReference>
<dbReference type="PANTHER" id="PTHR43630:SF2">
    <property type="entry name" value="GLYCOSYLTRANSFERASE"/>
    <property type="match status" value="1"/>
</dbReference>
<dbReference type="InterPro" id="IPR029044">
    <property type="entry name" value="Nucleotide-diphossugar_trans"/>
</dbReference>
<protein>
    <submittedName>
        <fullName evidence="3">Glycosyltransferase involved in cell wall bisynthesis</fullName>
    </submittedName>
</protein>
<dbReference type="PANTHER" id="PTHR43630">
    <property type="entry name" value="POLY-BETA-1,6-N-ACETYL-D-GLUCOSAMINE SYNTHASE"/>
    <property type="match status" value="1"/>
</dbReference>
<dbReference type="SUPFAM" id="SSF53448">
    <property type="entry name" value="Nucleotide-diphospho-sugar transferases"/>
    <property type="match status" value="1"/>
</dbReference>
<dbReference type="GeneID" id="80821187"/>
<proteinExistence type="inferred from homology"/>
<dbReference type="Proteomes" id="UP000182932">
    <property type="component" value="Unassembled WGS sequence"/>
</dbReference>
<feature type="domain" description="Glycosyltransferase 2-like" evidence="2">
    <location>
        <begin position="5"/>
        <end position="119"/>
    </location>
</feature>
<evidence type="ECO:0000313" key="4">
    <source>
        <dbReference type="Proteomes" id="UP000182932"/>
    </source>
</evidence>
<comment type="similarity">
    <text evidence="1">Belongs to the glycosyltransferase 2 family. WaaE/KdtX subfamily.</text>
</comment>
<sequence>MTLTAVILTRDEERHIVRCLTSLAGVADRVLVVDSGSTDRTVEMARNMGVEVRENPWINYATQMNWGIDHVPEGTDWILRLDADEVITPELAQEIAAKLPGLQSEVDGVYVPRRMTFLGRPIRWGGLFPVRVLRLFRAGRGRCENRWMDEHILVDGATTEFTGEIVDDNHNSLNWWTHKHNTYASREVVDLLNLEYGFMPHETVADLKGGQQAAVKRWVKEKVYARLPGGLRAFLYFLYRYVFRLGFLDGKEGTAFHVLQGFWYRYLVDMKLHEVKTYMRRHEIDAVSAIRDVLGIDVKKTLSNDR</sequence>
<keyword evidence="4" id="KW-1185">Reference proteome</keyword>
<accession>A0A975ZR47</accession>
<dbReference type="CDD" id="cd02511">
    <property type="entry name" value="Beta4Glucosyltransferase"/>
    <property type="match status" value="1"/>
</dbReference>
<evidence type="ECO:0000256" key="1">
    <source>
        <dbReference type="ARBA" id="ARBA00038494"/>
    </source>
</evidence>
<evidence type="ECO:0000313" key="3">
    <source>
        <dbReference type="EMBL" id="SEK11272.1"/>
    </source>
</evidence>
<dbReference type="Pfam" id="PF00535">
    <property type="entry name" value="Glycos_transf_2"/>
    <property type="match status" value="1"/>
</dbReference>
<gene>
    <name evidence="3" type="ORF">SAMN04487940_1376</name>
</gene>
<dbReference type="AlphaFoldDB" id="A0A975ZR47"/>
<comment type="caution">
    <text evidence="3">The sequence shown here is derived from an EMBL/GenBank/DDBJ whole genome shotgun (WGS) entry which is preliminary data.</text>
</comment>
<name>A0A975ZR47_9RHOB</name>
<evidence type="ECO:0000259" key="2">
    <source>
        <dbReference type="Pfam" id="PF00535"/>
    </source>
</evidence>
<organism evidence="3 4">
    <name type="scientific">Marinovum algicola</name>
    <dbReference type="NCBI Taxonomy" id="42444"/>
    <lineage>
        <taxon>Bacteria</taxon>
        <taxon>Pseudomonadati</taxon>
        <taxon>Pseudomonadota</taxon>
        <taxon>Alphaproteobacteria</taxon>
        <taxon>Rhodobacterales</taxon>
        <taxon>Roseobacteraceae</taxon>
        <taxon>Marinovum</taxon>
    </lineage>
</organism>
<dbReference type="RefSeq" id="WP_074840392.1">
    <property type="nucleotide sequence ID" value="NZ_FNYY01000037.1"/>
</dbReference>